<reference evidence="3" key="1">
    <citation type="submission" date="2014-04" db="EMBL/GenBank/DDBJ databases">
        <title>Evolutionary Origins and Diversification of the Mycorrhizal Mutualists.</title>
        <authorList>
            <consortium name="DOE Joint Genome Institute"/>
            <consortium name="Mycorrhizal Genomics Consortium"/>
            <person name="Kohler A."/>
            <person name="Kuo A."/>
            <person name="Nagy L.G."/>
            <person name="Floudas D."/>
            <person name="Copeland A."/>
            <person name="Barry K.W."/>
            <person name="Cichocki N."/>
            <person name="Veneault-Fourrey C."/>
            <person name="LaButti K."/>
            <person name="Lindquist E.A."/>
            <person name="Lipzen A."/>
            <person name="Lundell T."/>
            <person name="Morin E."/>
            <person name="Murat C."/>
            <person name="Riley R."/>
            <person name="Ohm R."/>
            <person name="Sun H."/>
            <person name="Tunlid A."/>
            <person name="Henrissat B."/>
            <person name="Grigoriev I.V."/>
            <person name="Hibbett D.S."/>
            <person name="Martin F."/>
        </authorList>
    </citation>
    <scope>NUCLEOTIDE SEQUENCE [LARGE SCALE GENOMIC DNA]</scope>
    <source>
        <strain evidence="3">FD-334 SS-4</strain>
    </source>
</reference>
<feature type="compositionally biased region" description="Basic and acidic residues" evidence="1">
    <location>
        <begin position="130"/>
        <end position="140"/>
    </location>
</feature>
<feature type="region of interest" description="Disordered" evidence="1">
    <location>
        <begin position="109"/>
        <end position="506"/>
    </location>
</feature>
<gene>
    <name evidence="2" type="ORF">HYPSUDRAFT_90920</name>
</gene>
<dbReference type="Proteomes" id="UP000054270">
    <property type="component" value="Unassembled WGS sequence"/>
</dbReference>
<dbReference type="AlphaFoldDB" id="A0A0D2P9S2"/>
<dbReference type="OrthoDB" id="2553626at2759"/>
<sequence>MRPLALHASALSDAEYDLYTNSLRDIALADDDGNKEDAYFEKISVGVREARAWLRGRYSHIPAPVIDGILRLFSPTLGPTDTISGSEFFAVLRLVVHAESGKDVDRSLAFVQADPSSRTRSTPAPSPAKRPVELPPRRPNPEPTAEAPQPPPLHPSQRSESGRSQHSSHNPFTKTPPLPPRKPAPPIPTSSRSISPSKRVPMPARPNSPLGSRAPPLSTAPYAPPPPPKAPQHVTSTLMKQSLQASKVAQTMKRAEAQLEKERVMQVLKRSAPPPPPVHVDNSPPPAATGPARVRTGYDVSSASSASGSRERSAPPLPRRRTIETRHPPPSPPFSATSMEQVARAGFARNAFRAPSDASRDTSPVRGAAPPPTHPDRKPPPAPGTFDAVYGGMGMGTPPSPHDGGSPTARVFRSQSMHHPSTTRATGAPPAVPPPLRRRRPESVQVVGSGVGSLVQAYNNQTPGTPQRRASLSATGSPTQDATTPFHGPSTSAASPFASPAAATPPRALASLQRTFAGLQPRLDSARYKAEAGLARRGFVPGSGAGEEGAALISGHTHTHAHGSGAQGHALRQTHRRAPSDDAPGVDGASSASTSDDDDGAVDDAWRRARGMDVRAFPRRERPDSDVFADGAGGVYAGPPGAGEQDNLKWPAGEGWRPL</sequence>
<dbReference type="EMBL" id="KN817609">
    <property type="protein sequence ID" value="KJA17105.1"/>
    <property type="molecule type" value="Genomic_DNA"/>
</dbReference>
<evidence type="ECO:0000313" key="2">
    <source>
        <dbReference type="EMBL" id="KJA17105.1"/>
    </source>
</evidence>
<keyword evidence="3" id="KW-1185">Reference proteome</keyword>
<dbReference type="OMA" id="KWPAGEG"/>
<feature type="compositionally biased region" description="Low complexity" evidence="1">
    <location>
        <begin position="489"/>
        <end position="506"/>
    </location>
</feature>
<feature type="compositionally biased region" description="Low complexity" evidence="1">
    <location>
        <begin position="585"/>
        <end position="594"/>
    </location>
</feature>
<evidence type="ECO:0000313" key="3">
    <source>
        <dbReference type="Proteomes" id="UP000054270"/>
    </source>
</evidence>
<feature type="compositionally biased region" description="Basic and acidic residues" evidence="1">
    <location>
        <begin position="604"/>
        <end position="625"/>
    </location>
</feature>
<feature type="compositionally biased region" description="Low complexity" evidence="1">
    <location>
        <begin position="443"/>
        <end position="456"/>
    </location>
</feature>
<feature type="region of interest" description="Disordered" evidence="1">
    <location>
        <begin position="538"/>
        <end position="659"/>
    </location>
</feature>
<accession>A0A0D2P9S2</accession>
<evidence type="ECO:0000256" key="1">
    <source>
        <dbReference type="SAM" id="MobiDB-lite"/>
    </source>
</evidence>
<feature type="compositionally biased region" description="Polar residues" evidence="1">
    <location>
        <begin position="457"/>
        <end position="483"/>
    </location>
</feature>
<name>A0A0D2P9S2_HYPSF</name>
<feature type="compositionally biased region" description="Basic and acidic residues" evidence="1">
    <location>
        <begin position="253"/>
        <end position="264"/>
    </location>
</feature>
<organism evidence="2 3">
    <name type="scientific">Hypholoma sublateritium (strain FD-334 SS-4)</name>
    <dbReference type="NCBI Taxonomy" id="945553"/>
    <lineage>
        <taxon>Eukaryota</taxon>
        <taxon>Fungi</taxon>
        <taxon>Dikarya</taxon>
        <taxon>Basidiomycota</taxon>
        <taxon>Agaricomycotina</taxon>
        <taxon>Agaricomycetes</taxon>
        <taxon>Agaricomycetidae</taxon>
        <taxon>Agaricales</taxon>
        <taxon>Agaricineae</taxon>
        <taxon>Strophariaceae</taxon>
        <taxon>Hypholoma</taxon>
    </lineage>
</organism>
<feature type="compositionally biased region" description="Pro residues" evidence="1">
    <location>
        <begin position="174"/>
        <end position="188"/>
    </location>
</feature>
<feature type="compositionally biased region" description="Pro residues" evidence="1">
    <location>
        <begin position="272"/>
        <end position="288"/>
    </location>
</feature>
<proteinExistence type="predicted"/>
<feature type="compositionally biased region" description="Pro residues" evidence="1">
    <location>
        <begin position="141"/>
        <end position="154"/>
    </location>
</feature>
<protein>
    <submittedName>
        <fullName evidence="2">Uncharacterized protein</fullName>
    </submittedName>
</protein>
<dbReference type="STRING" id="945553.A0A0D2P9S2"/>
<feature type="compositionally biased region" description="Low complexity" evidence="1">
    <location>
        <begin position="343"/>
        <end position="354"/>
    </location>
</feature>
<feature type="compositionally biased region" description="Polar residues" evidence="1">
    <location>
        <begin position="156"/>
        <end position="170"/>
    </location>
</feature>
<feature type="compositionally biased region" description="Polar residues" evidence="1">
    <location>
        <begin position="233"/>
        <end position="249"/>
    </location>
</feature>